<evidence type="ECO:0000256" key="3">
    <source>
        <dbReference type="ARBA" id="ARBA00022898"/>
    </source>
</evidence>
<dbReference type="PIRSF" id="PIRSF006278">
    <property type="entry name" value="ACCD_DCysDesulf"/>
    <property type="match status" value="1"/>
</dbReference>
<dbReference type="InterPro" id="IPR036052">
    <property type="entry name" value="TrpB-like_PALP_sf"/>
</dbReference>
<comment type="cofactor">
    <cofactor evidence="1">
        <name>pyridoxal 5'-phosphate</name>
        <dbReference type="ChEBI" id="CHEBI:597326"/>
    </cofactor>
</comment>
<feature type="modified residue" description="N6-(pyridoxal phosphate)lysine" evidence="5">
    <location>
        <position position="28"/>
    </location>
</feature>
<dbReference type="InterPro" id="IPR001926">
    <property type="entry name" value="TrpB-like_PALP"/>
</dbReference>
<comment type="similarity">
    <text evidence="2">Belongs to the ACC deaminase/D-cysteine desulfhydrase family.</text>
</comment>
<evidence type="ECO:0000313" key="8">
    <source>
        <dbReference type="Proteomes" id="UP000038083"/>
    </source>
</evidence>
<evidence type="ECO:0000256" key="1">
    <source>
        <dbReference type="ARBA" id="ARBA00001933"/>
    </source>
</evidence>
<dbReference type="InterPro" id="IPR027278">
    <property type="entry name" value="ACCD_DCysDesulf"/>
</dbReference>
<evidence type="ECO:0000256" key="4">
    <source>
        <dbReference type="PIRSR" id="PIRSR006278-1"/>
    </source>
</evidence>
<accession>A0A0B7HF96</accession>
<evidence type="ECO:0000256" key="5">
    <source>
        <dbReference type="PIRSR" id="PIRSR006278-2"/>
    </source>
</evidence>
<dbReference type="AlphaFoldDB" id="A0A0B7HF96"/>
<dbReference type="Pfam" id="PF00291">
    <property type="entry name" value="PALP"/>
    <property type="match status" value="1"/>
</dbReference>
<dbReference type="Proteomes" id="UP000038083">
    <property type="component" value="Unassembled WGS sequence"/>
</dbReference>
<dbReference type="Gene3D" id="3.40.50.1100">
    <property type="match status" value="2"/>
</dbReference>
<dbReference type="EC" id="3.5.99.7" evidence="7"/>
<dbReference type="SUPFAM" id="SSF53686">
    <property type="entry name" value="Tryptophan synthase beta subunit-like PLP-dependent enzymes"/>
    <property type="match status" value="1"/>
</dbReference>
<keyword evidence="3 5" id="KW-0663">Pyridoxal phosphate</keyword>
<dbReference type="OrthoDB" id="9766131at2"/>
<dbReference type="GO" id="GO:0019148">
    <property type="term" value="F:D-cysteine desulfhydrase activity"/>
    <property type="evidence" value="ECO:0007669"/>
    <property type="project" value="TreeGrafter"/>
</dbReference>
<evidence type="ECO:0000313" key="7">
    <source>
        <dbReference type="EMBL" id="CEN35922.1"/>
    </source>
</evidence>
<evidence type="ECO:0000256" key="2">
    <source>
        <dbReference type="ARBA" id="ARBA00008639"/>
    </source>
</evidence>
<organism evidence="7 8">
    <name type="scientific">Capnocytophaga cynodegmi</name>
    <dbReference type="NCBI Taxonomy" id="28189"/>
    <lineage>
        <taxon>Bacteria</taxon>
        <taxon>Pseudomonadati</taxon>
        <taxon>Bacteroidota</taxon>
        <taxon>Flavobacteriia</taxon>
        <taxon>Flavobacteriales</taxon>
        <taxon>Flavobacteriaceae</taxon>
        <taxon>Capnocytophaga</taxon>
    </lineage>
</organism>
<dbReference type="EMBL" id="CDOG01000006">
    <property type="protein sequence ID" value="CEN35922.1"/>
    <property type="molecule type" value="Genomic_DNA"/>
</dbReference>
<dbReference type="RefSeq" id="WP_018278851.1">
    <property type="nucleotide sequence ID" value="NZ_CDOF01000022.1"/>
</dbReference>
<feature type="domain" description="Tryptophan synthase beta chain-like PALP" evidence="6">
    <location>
        <begin position="17"/>
        <end position="292"/>
    </location>
</feature>
<proteinExistence type="inferred from homology"/>
<sequence length="303" mass="34149">MKFNLIQNIQGYTFFRDDLFPFLGGGNKGRKMNEIGKFVLSNSYNALVTTGGFQSNHCRAVAVFAAQNKMDCTLVIHGSKDSFLKQSGNAKIMRLSGAEIVFVNEPKEIGYEMDEAMQRYNKKNKKPFYIFGGGHNIEGGYAYVKSIKELQRYKIKHSWEPKYIFLASGTGSTQSGILAGLDKFNFENTKVIGVSVARKSSQAEKIVDELYQSLCVSYQISYTKRTSIVLDDYLCGGYGLYDKNIEEVARTSVKNFGVTLDCCYTAKAFHGMIDFMNKNNINKRDVLFWHTGGIFNFMAEANQ</sequence>
<feature type="active site" description="Nucleophile" evidence="4">
    <location>
        <position position="55"/>
    </location>
</feature>
<dbReference type="PANTHER" id="PTHR43780:SF2">
    <property type="entry name" value="1-AMINOCYCLOPROPANE-1-CARBOXYLATE DEAMINASE-RELATED"/>
    <property type="match status" value="1"/>
</dbReference>
<keyword evidence="7" id="KW-0378">Hydrolase</keyword>
<reference evidence="7 8" key="1">
    <citation type="submission" date="2015-01" db="EMBL/GenBank/DDBJ databases">
        <authorList>
            <person name="MANFREDI Pablo"/>
        </authorList>
    </citation>
    <scope>NUCLEOTIDE SEQUENCE [LARGE SCALE GENOMIC DNA]</scope>
    <source>
        <strain evidence="7 8">Ccy74</strain>
    </source>
</reference>
<dbReference type="GO" id="GO:0008660">
    <property type="term" value="F:1-aminocyclopropane-1-carboxylate deaminase activity"/>
    <property type="evidence" value="ECO:0007669"/>
    <property type="project" value="UniProtKB-EC"/>
</dbReference>
<name>A0A0B7HF96_9FLAO</name>
<evidence type="ECO:0000259" key="6">
    <source>
        <dbReference type="Pfam" id="PF00291"/>
    </source>
</evidence>
<gene>
    <name evidence="7" type="ORF">CCYN74_140049</name>
</gene>
<dbReference type="PANTHER" id="PTHR43780">
    <property type="entry name" value="1-AMINOCYCLOPROPANE-1-CARBOXYLATE DEAMINASE-RELATED"/>
    <property type="match status" value="1"/>
</dbReference>
<protein>
    <submittedName>
        <fullName evidence="7">Putative 1-aminocyclopropane-1-carboxylate deaminase</fullName>
        <ecNumber evidence="7">3.5.99.7</ecNumber>
    </submittedName>
</protein>